<reference evidence="7" key="1">
    <citation type="journal article" date="2019" name="Int. J. Syst. Evol. Microbiol.">
        <title>The Global Catalogue of Microorganisms (GCM) 10K type strain sequencing project: providing services to taxonomists for standard genome sequencing and annotation.</title>
        <authorList>
            <consortium name="The Broad Institute Genomics Platform"/>
            <consortium name="The Broad Institute Genome Sequencing Center for Infectious Disease"/>
            <person name="Wu L."/>
            <person name="Ma J."/>
        </authorList>
    </citation>
    <scope>NUCLEOTIDE SEQUENCE [LARGE SCALE GENOMIC DNA]</scope>
    <source>
        <strain evidence="7">TISTR 1906</strain>
    </source>
</reference>
<protein>
    <submittedName>
        <fullName evidence="6">LrgB family protein</fullName>
    </submittedName>
</protein>
<sequence>MSTASTPSAATHLAAVWTELAGTHLPWLVLTIAVYLAAMAIYRKSGNRPLLIPVFTGVVVVVGILLATGTPYPTYRSGVNFLTLLIGPATVALAIPLYAQRERIRQLWLPVGAALLVGCLVALLSAIVIAWAFGGSEATMVAVAPKSATIPIALPMAERFGGKPSLAAVAVAIAGISGTMMAPLLIRLLRLKDPAVQGFALGLTAHAIGTARALQIHPAMGAFSALAMGLNGVATAVLMPLVLAVVPWI</sequence>
<name>A0ABW5USP5_9BURK</name>
<dbReference type="PANTHER" id="PTHR30249">
    <property type="entry name" value="PUTATIVE SEROTONIN TRANSPORTER"/>
    <property type="match status" value="1"/>
</dbReference>
<feature type="transmembrane region" description="Helical" evidence="5">
    <location>
        <begin position="222"/>
        <end position="246"/>
    </location>
</feature>
<feature type="transmembrane region" description="Helical" evidence="5">
    <location>
        <begin position="111"/>
        <end position="133"/>
    </location>
</feature>
<evidence type="ECO:0000256" key="5">
    <source>
        <dbReference type="SAM" id="Phobius"/>
    </source>
</evidence>
<accession>A0ABW5USP5</accession>
<evidence type="ECO:0000313" key="7">
    <source>
        <dbReference type="Proteomes" id="UP001597463"/>
    </source>
</evidence>
<feature type="transmembrane region" description="Helical" evidence="5">
    <location>
        <begin position="25"/>
        <end position="42"/>
    </location>
</feature>
<keyword evidence="7" id="KW-1185">Reference proteome</keyword>
<evidence type="ECO:0000256" key="4">
    <source>
        <dbReference type="ARBA" id="ARBA00023136"/>
    </source>
</evidence>
<feature type="transmembrane region" description="Helical" evidence="5">
    <location>
        <begin position="166"/>
        <end position="186"/>
    </location>
</feature>
<proteinExistence type="predicted"/>
<evidence type="ECO:0000256" key="1">
    <source>
        <dbReference type="ARBA" id="ARBA00004141"/>
    </source>
</evidence>
<dbReference type="Proteomes" id="UP001597463">
    <property type="component" value="Unassembled WGS sequence"/>
</dbReference>
<evidence type="ECO:0000313" key="6">
    <source>
        <dbReference type="EMBL" id="MFD2756626.1"/>
    </source>
</evidence>
<keyword evidence="2 5" id="KW-0812">Transmembrane</keyword>
<feature type="transmembrane region" description="Helical" evidence="5">
    <location>
        <begin position="79"/>
        <end position="99"/>
    </location>
</feature>
<comment type="caution">
    <text evidence="6">The sequence shown here is derived from an EMBL/GenBank/DDBJ whole genome shotgun (WGS) entry which is preliminary data.</text>
</comment>
<keyword evidence="4 5" id="KW-0472">Membrane</keyword>
<dbReference type="PANTHER" id="PTHR30249:SF0">
    <property type="entry name" value="PLASTIDAL GLYCOLATE_GLYCERATE TRANSLOCATOR 1, CHLOROPLASTIC"/>
    <property type="match status" value="1"/>
</dbReference>
<dbReference type="InterPro" id="IPR007300">
    <property type="entry name" value="CidB/LrgB"/>
</dbReference>
<organism evidence="6 7">
    <name type="scientific">Comamonas terrae</name>
    <dbReference type="NCBI Taxonomy" id="673548"/>
    <lineage>
        <taxon>Bacteria</taxon>
        <taxon>Pseudomonadati</taxon>
        <taxon>Pseudomonadota</taxon>
        <taxon>Betaproteobacteria</taxon>
        <taxon>Burkholderiales</taxon>
        <taxon>Comamonadaceae</taxon>
        <taxon>Comamonas</taxon>
    </lineage>
</organism>
<dbReference type="Pfam" id="PF04172">
    <property type="entry name" value="LrgB"/>
    <property type="match status" value="1"/>
</dbReference>
<feature type="transmembrane region" description="Helical" evidence="5">
    <location>
        <begin position="49"/>
        <end position="67"/>
    </location>
</feature>
<feature type="transmembrane region" description="Helical" evidence="5">
    <location>
        <begin position="198"/>
        <end position="216"/>
    </location>
</feature>
<evidence type="ECO:0000256" key="2">
    <source>
        <dbReference type="ARBA" id="ARBA00022692"/>
    </source>
</evidence>
<comment type="subcellular location">
    <subcellularLocation>
        <location evidence="1">Membrane</location>
        <topology evidence="1">Multi-pass membrane protein</topology>
    </subcellularLocation>
</comment>
<gene>
    <name evidence="6" type="ORF">ACFSW6_21345</name>
</gene>
<keyword evidence="3 5" id="KW-1133">Transmembrane helix</keyword>
<dbReference type="EMBL" id="JBHUMV010000013">
    <property type="protein sequence ID" value="MFD2756626.1"/>
    <property type="molecule type" value="Genomic_DNA"/>
</dbReference>
<evidence type="ECO:0000256" key="3">
    <source>
        <dbReference type="ARBA" id="ARBA00022989"/>
    </source>
</evidence>
<dbReference type="RefSeq" id="WP_066476721.1">
    <property type="nucleotide sequence ID" value="NZ_BCNT01000006.1"/>
</dbReference>